<feature type="transmembrane region" description="Helical" evidence="1">
    <location>
        <begin position="67"/>
        <end position="86"/>
    </location>
</feature>
<gene>
    <name evidence="2" type="ORF">E6C51_05270</name>
</gene>
<dbReference type="Pfam" id="PF10990">
    <property type="entry name" value="DUF2809"/>
    <property type="match status" value="1"/>
</dbReference>
<dbReference type="Proteomes" id="UP000310754">
    <property type="component" value="Unassembled WGS sequence"/>
</dbReference>
<keyword evidence="3" id="KW-1185">Reference proteome</keyword>
<feature type="transmembrane region" description="Helical" evidence="1">
    <location>
        <begin position="42"/>
        <end position="60"/>
    </location>
</feature>
<dbReference type="EMBL" id="SSOA01000002">
    <property type="protein sequence ID" value="THF52221.1"/>
    <property type="molecule type" value="Genomic_DNA"/>
</dbReference>
<feature type="transmembrane region" description="Helical" evidence="1">
    <location>
        <begin position="12"/>
        <end position="30"/>
    </location>
</feature>
<keyword evidence="1" id="KW-0812">Transmembrane</keyword>
<sequence length="148" mass="16104">MHVDQRSRQIGLVVAAILVIILGLSLRAFGYRLGLSFLIVKYGGSLLWGAMVYLLIAATLPRQKTGIVWPLATALAIAVELLRLVHTPWLDAFRETTAGALLLGKVFSLWNILAYTLGITLAALISDWLGGKVSRGRLEDQPGSSQHQ</sequence>
<evidence type="ECO:0000313" key="2">
    <source>
        <dbReference type="EMBL" id="THF52221.1"/>
    </source>
</evidence>
<organism evidence="2 3">
    <name type="scientific">Allorhizobium terrae</name>
    <dbReference type="NCBI Taxonomy" id="1848972"/>
    <lineage>
        <taxon>Bacteria</taxon>
        <taxon>Pseudomonadati</taxon>
        <taxon>Pseudomonadota</taxon>
        <taxon>Alphaproteobacteria</taxon>
        <taxon>Hyphomicrobiales</taxon>
        <taxon>Rhizobiaceae</taxon>
        <taxon>Rhizobium/Agrobacterium group</taxon>
        <taxon>Allorhizobium</taxon>
    </lineage>
</organism>
<keyword evidence="1" id="KW-0472">Membrane</keyword>
<keyword evidence="1" id="KW-1133">Transmembrane helix</keyword>
<comment type="caution">
    <text evidence="2">The sequence shown here is derived from an EMBL/GenBank/DDBJ whole genome shotgun (WGS) entry which is preliminary data.</text>
</comment>
<protein>
    <submittedName>
        <fullName evidence="2">DUF2809 domain-containing protein</fullName>
    </submittedName>
</protein>
<dbReference type="RefSeq" id="WP_190235273.1">
    <property type="nucleotide sequence ID" value="NZ_SSOA01000002.1"/>
</dbReference>
<reference evidence="2 3" key="1">
    <citation type="submission" date="2019-04" db="EMBL/GenBank/DDBJ databases">
        <title>Rhizobium terrae sp. nov., isolated from a paddy soil.</title>
        <authorList>
            <person name="Lin S.-Y."/>
            <person name="Hameed A."/>
            <person name="Huang H.-I."/>
            <person name="Young C.-C."/>
        </authorList>
    </citation>
    <scope>NUCLEOTIDE SEQUENCE [LARGE SCALE GENOMIC DNA]</scope>
    <source>
        <strain evidence="2 3">CC-HIH110</strain>
    </source>
</reference>
<name>A0A4S4A1L9_9HYPH</name>
<feature type="transmembrane region" description="Helical" evidence="1">
    <location>
        <begin position="106"/>
        <end position="129"/>
    </location>
</feature>
<evidence type="ECO:0000313" key="3">
    <source>
        <dbReference type="Proteomes" id="UP000310754"/>
    </source>
</evidence>
<proteinExistence type="predicted"/>
<accession>A0A4S4A1L9</accession>
<evidence type="ECO:0000256" key="1">
    <source>
        <dbReference type="SAM" id="Phobius"/>
    </source>
</evidence>
<dbReference type="AlphaFoldDB" id="A0A4S4A1L9"/>
<dbReference type="InterPro" id="IPR021257">
    <property type="entry name" value="DUF2809"/>
</dbReference>